<dbReference type="EMBL" id="KV454408">
    <property type="protein sequence ID" value="ODQ66584.1"/>
    <property type="molecule type" value="Genomic_DNA"/>
</dbReference>
<evidence type="ECO:0000256" key="1">
    <source>
        <dbReference type="ARBA" id="ARBA00006623"/>
    </source>
</evidence>
<dbReference type="Pfam" id="PF05603">
    <property type="entry name" value="Hikeshi-like_N"/>
    <property type="match status" value="1"/>
</dbReference>
<dbReference type="GO" id="GO:0005635">
    <property type="term" value="C:nuclear envelope"/>
    <property type="evidence" value="ECO:0007669"/>
    <property type="project" value="EnsemblFungi"/>
</dbReference>
<accession>A0A1E3PN14</accession>
<dbReference type="InterPro" id="IPR031318">
    <property type="entry name" value="OPI10"/>
</dbReference>
<dbReference type="Pfam" id="PF21057">
    <property type="entry name" value="Hikeshi-like_C"/>
    <property type="match status" value="1"/>
</dbReference>
<keyword evidence="5" id="KW-1185">Reference proteome</keyword>
<proteinExistence type="inferred from homology"/>
<dbReference type="AlphaFoldDB" id="A0A1E3PN14"/>
<dbReference type="GO" id="GO:0006606">
    <property type="term" value="P:protein import into nucleus"/>
    <property type="evidence" value="ECO:0007669"/>
    <property type="project" value="EnsemblFungi"/>
</dbReference>
<dbReference type="GO" id="GO:0061608">
    <property type="term" value="F:nuclear import signal receptor activity"/>
    <property type="evidence" value="ECO:0007669"/>
    <property type="project" value="EnsemblFungi"/>
</dbReference>
<dbReference type="STRING" id="857566.A0A1E3PN14"/>
<evidence type="ECO:0000313" key="5">
    <source>
        <dbReference type="Proteomes" id="UP000095009"/>
    </source>
</evidence>
<feature type="domain" description="Hikeshi-like C-terminal" evidence="3">
    <location>
        <begin position="158"/>
        <end position="209"/>
    </location>
</feature>
<organism evidence="4 5">
    <name type="scientific">Nadsonia fulvescens var. elongata DSM 6958</name>
    <dbReference type="NCBI Taxonomy" id="857566"/>
    <lineage>
        <taxon>Eukaryota</taxon>
        <taxon>Fungi</taxon>
        <taxon>Dikarya</taxon>
        <taxon>Ascomycota</taxon>
        <taxon>Saccharomycotina</taxon>
        <taxon>Dipodascomycetes</taxon>
        <taxon>Dipodascales</taxon>
        <taxon>Dipodascales incertae sedis</taxon>
        <taxon>Nadsonia</taxon>
    </lineage>
</organism>
<name>A0A1E3PN14_9ASCO</name>
<dbReference type="OrthoDB" id="10248398at2759"/>
<evidence type="ECO:0000259" key="2">
    <source>
        <dbReference type="Pfam" id="PF05603"/>
    </source>
</evidence>
<dbReference type="PANTHER" id="PTHR12925">
    <property type="entry name" value="HIKESHI FAMILY MEMBER"/>
    <property type="match status" value="1"/>
</dbReference>
<protein>
    <submittedName>
        <fullName evidence="4">DUF775-domain-containing protein</fullName>
    </submittedName>
</protein>
<sequence length="211" mass="22897">MFGAICAGRGVQTELQQVDSNKYMLQIEDGAKVNHIVVFLLPGAALEPGIAASVYFQLPGQDFTLLGALSNNKPSAIFKINQGANVTLQNDSLDEMSDVDAGVPPITITVGISLEPIEVVEASLAELRNSRLLQQQQKQTVSSPVPTSTALVRPSENPTAALANKIVRHAYNFLSGFATTDGKVPMKAFDDWWLKFRSKLVNNPNFLENLE</sequence>
<feature type="domain" description="Hikeshi-like N-terminal" evidence="2">
    <location>
        <begin position="5"/>
        <end position="130"/>
    </location>
</feature>
<comment type="similarity">
    <text evidence="1">Belongs to the OPI10 family.</text>
</comment>
<evidence type="ECO:0000313" key="4">
    <source>
        <dbReference type="EMBL" id="ODQ66584.1"/>
    </source>
</evidence>
<dbReference type="GO" id="GO:0005829">
    <property type="term" value="C:cytosol"/>
    <property type="evidence" value="ECO:0007669"/>
    <property type="project" value="TreeGrafter"/>
</dbReference>
<dbReference type="InterPro" id="IPR008493">
    <property type="entry name" value="Hikeshi-like_N"/>
</dbReference>
<reference evidence="4 5" key="1">
    <citation type="journal article" date="2016" name="Proc. Natl. Acad. Sci. U.S.A.">
        <title>Comparative genomics of biotechnologically important yeasts.</title>
        <authorList>
            <person name="Riley R."/>
            <person name="Haridas S."/>
            <person name="Wolfe K.H."/>
            <person name="Lopes M.R."/>
            <person name="Hittinger C.T."/>
            <person name="Goeker M."/>
            <person name="Salamov A.A."/>
            <person name="Wisecaver J.H."/>
            <person name="Long T.M."/>
            <person name="Calvey C.H."/>
            <person name="Aerts A.L."/>
            <person name="Barry K.W."/>
            <person name="Choi C."/>
            <person name="Clum A."/>
            <person name="Coughlan A.Y."/>
            <person name="Deshpande S."/>
            <person name="Douglass A.P."/>
            <person name="Hanson S.J."/>
            <person name="Klenk H.-P."/>
            <person name="LaButti K.M."/>
            <person name="Lapidus A."/>
            <person name="Lindquist E.A."/>
            <person name="Lipzen A.M."/>
            <person name="Meier-Kolthoff J.P."/>
            <person name="Ohm R.A."/>
            <person name="Otillar R.P."/>
            <person name="Pangilinan J.L."/>
            <person name="Peng Y."/>
            <person name="Rokas A."/>
            <person name="Rosa C.A."/>
            <person name="Scheuner C."/>
            <person name="Sibirny A.A."/>
            <person name="Slot J.C."/>
            <person name="Stielow J.B."/>
            <person name="Sun H."/>
            <person name="Kurtzman C.P."/>
            <person name="Blackwell M."/>
            <person name="Grigoriev I.V."/>
            <person name="Jeffries T.W."/>
        </authorList>
    </citation>
    <scope>NUCLEOTIDE SEQUENCE [LARGE SCALE GENOMIC DNA]</scope>
    <source>
        <strain evidence="4 5">DSM 6958</strain>
    </source>
</reference>
<dbReference type="InterPro" id="IPR048364">
    <property type="entry name" value="Hikeshi-like_C"/>
</dbReference>
<evidence type="ECO:0000259" key="3">
    <source>
        <dbReference type="Pfam" id="PF21057"/>
    </source>
</evidence>
<dbReference type="PANTHER" id="PTHR12925:SF0">
    <property type="entry name" value="PROTEIN HIKESHI"/>
    <property type="match status" value="1"/>
</dbReference>
<gene>
    <name evidence="4" type="ORF">NADFUDRAFT_82361</name>
</gene>
<dbReference type="Proteomes" id="UP000095009">
    <property type="component" value="Unassembled WGS sequence"/>
</dbReference>